<dbReference type="PROSITE" id="PS51318">
    <property type="entry name" value="TAT"/>
    <property type="match status" value="1"/>
</dbReference>
<dbReference type="Proteomes" id="UP000605784">
    <property type="component" value="Unassembled WGS sequence"/>
</dbReference>
<proteinExistence type="predicted"/>
<gene>
    <name evidence="2" type="ORF">GCM10009030_29590</name>
</gene>
<dbReference type="RefSeq" id="WP_188999535.1">
    <property type="nucleotide sequence ID" value="NZ_BMOU01000005.1"/>
</dbReference>
<reference evidence="2" key="2">
    <citation type="submission" date="2020-09" db="EMBL/GenBank/DDBJ databases">
        <authorList>
            <person name="Sun Q."/>
            <person name="Ohkuma M."/>
        </authorList>
    </citation>
    <scope>NUCLEOTIDE SEQUENCE</scope>
    <source>
        <strain evidence="2">JCM 17820</strain>
    </source>
</reference>
<name>A0A830GPG7_9EURY</name>
<keyword evidence="3" id="KW-1185">Reference proteome</keyword>
<feature type="region of interest" description="Disordered" evidence="1">
    <location>
        <begin position="83"/>
        <end position="104"/>
    </location>
</feature>
<reference evidence="2" key="1">
    <citation type="journal article" date="2014" name="Int. J. Syst. Evol. Microbiol.">
        <title>Complete genome sequence of Corynebacterium casei LMG S-19264T (=DSM 44701T), isolated from a smear-ripened cheese.</title>
        <authorList>
            <consortium name="US DOE Joint Genome Institute (JGI-PGF)"/>
            <person name="Walter F."/>
            <person name="Albersmeier A."/>
            <person name="Kalinowski J."/>
            <person name="Ruckert C."/>
        </authorList>
    </citation>
    <scope>NUCLEOTIDE SEQUENCE</scope>
    <source>
        <strain evidence="2">JCM 17820</strain>
    </source>
</reference>
<protein>
    <submittedName>
        <fullName evidence="2">Uncharacterized protein</fullName>
    </submittedName>
</protein>
<evidence type="ECO:0000313" key="2">
    <source>
        <dbReference type="EMBL" id="GGN98775.1"/>
    </source>
</evidence>
<dbReference type="AlphaFoldDB" id="A0A830GPG7"/>
<accession>A0A830GPG7</accession>
<dbReference type="InterPro" id="IPR006311">
    <property type="entry name" value="TAT_signal"/>
</dbReference>
<evidence type="ECO:0000313" key="3">
    <source>
        <dbReference type="Proteomes" id="UP000605784"/>
    </source>
</evidence>
<sequence length="154" mass="16590">MPDRRTVLRATAGLAAATAGLTAATGGALAHFPRELDVEVKPDSEESPINPESNGVTAVVVYQTEEFDPTIEDVRYRFGAPEAVADGDGATPVRSHTDDVNEDGSMDLVLQFRTAEAGFDDDSETAELRWDRDAGREHGLSGRDTIRTVGDCRR</sequence>
<organism evidence="2 3">
    <name type="scientific">Haloarcula pellucida</name>
    <dbReference type="NCBI Taxonomy" id="1427151"/>
    <lineage>
        <taxon>Archaea</taxon>
        <taxon>Methanobacteriati</taxon>
        <taxon>Methanobacteriota</taxon>
        <taxon>Stenosarchaea group</taxon>
        <taxon>Halobacteria</taxon>
        <taxon>Halobacteriales</taxon>
        <taxon>Haloarculaceae</taxon>
        <taxon>Haloarcula</taxon>
    </lineage>
</organism>
<dbReference type="EMBL" id="BMOU01000005">
    <property type="protein sequence ID" value="GGN98775.1"/>
    <property type="molecule type" value="Genomic_DNA"/>
</dbReference>
<comment type="caution">
    <text evidence="2">The sequence shown here is derived from an EMBL/GenBank/DDBJ whole genome shotgun (WGS) entry which is preliminary data.</text>
</comment>
<evidence type="ECO:0000256" key="1">
    <source>
        <dbReference type="SAM" id="MobiDB-lite"/>
    </source>
</evidence>